<evidence type="ECO:0000313" key="4">
    <source>
        <dbReference type="Proteomes" id="UP000570361"/>
    </source>
</evidence>
<dbReference type="RefSeq" id="WP_183601522.1">
    <property type="nucleotide sequence ID" value="NZ_JACHXK010000008.1"/>
</dbReference>
<accession>A0A7W5FNT3</accession>
<sequence length="48" mass="5174">MKKRLTMMVTVLAAMLMISACNANTDSNNNANNNANTQTENNANNNAD</sequence>
<proteinExistence type="predicted"/>
<evidence type="ECO:0000256" key="2">
    <source>
        <dbReference type="SAM" id="SignalP"/>
    </source>
</evidence>
<gene>
    <name evidence="3" type="ORF">FHS18_003723</name>
</gene>
<dbReference type="Proteomes" id="UP000570361">
    <property type="component" value="Unassembled WGS sequence"/>
</dbReference>
<name>A0A7W5FNT3_9BACL</name>
<evidence type="ECO:0000313" key="3">
    <source>
        <dbReference type="EMBL" id="MBB3111655.1"/>
    </source>
</evidence>
<dbReference type="EMBL" id="JACHXK010000008">
    <property type="protein sequence ID" value="MBB3111655.1"/>
    <property type="molecule type" value="Genomic_DNA"/>
</dbReference>
<evidence type="ECO:0000256" key="1">
    <source>
        <dbReference type="SAM" id="MobiDB-lite"/>
    </source>
</evidence>
<feature type="signal peptide" evidence="2">
    <location>
        <begin position="1"/>
        <end position="23"/>
    </location>
</feature>
<feature type="chain" id="PRO_5039680707" evidence="2">
    <location>
        <begin position="24"/>
        <end position="48"/>
    </location>
</feature>
<keyword evidence="2" id="KW-0732">Signal</keyword>
<feature type="region of interest" description="Disordered" evidence="1">
    <location>
        <begin position="23"/>
        <end position="48"/>
    </location>
</feature>
<protein>
    <submittedName>
        <fullName evidence="3">Protein involved in sex pheromone biosynthesis</fullName>
    </submittedName>
</protein>
<dbReference type="AlphaFoldDB" id="A0A7W5FNT3"/>
<comment type="caution">
    <text evidence="3">The sequence shown here is derived from an EMBL/GenBank/DDBJ whole genome shotgun (WGS) entry which is preliminary data.</text>
</comment>
<reference evidence="3 4" key="1">
    <citation type="submission" date="2020-08" db="EMBL/GenBank/DDBJ databases">
        <title>Genomic Encyclopedia of Type Strains, Phase III (KMG-III): the genomes of soil and plant-associated and newly described type strains.</title>
        <authorList>
            <person name="Whitman W."/>
        </authorList>
    </citation>
    <scope>NUCLEOTIDE SEQUENCE [LARGE SCALE GENOMIC DNA]</scope>
    <source>
        <strain evidence="3 4">CECT 5862</strain>
    </source>
</reference>
<dbReference type="PROSITE" id="PS51257">
    <property type="entry name" value="PROKAR_LIPOPROTEIN"/>
    <property type="match status" value="1"/>
</dbReference>
<keyword evidence="4" id="KW-1185">Reference proteome</keyword>
<organism evidence="3 4">
    <name type="scientific">Paenibacillus phyllosphaerae</name>
    <dbReference type="NCBI Taxonomy" id="274593"/>
    <lineage>
        <taxon>Bacteria</taxon>
        <taxon>Bacillati</taxon>
        <taxon>Bacillota</taxon>
        <taxon>Bacilli</taxon>
        <taxon>Bacillales</taxon>
        <taxon>Paenibacillaceae</taxon>
        <taxon>Paenibacillus</taxon>
    </lineage>
</organism>